<dbReference type="Proteomes" id="UP001302573">
    <property type="component" value="Unassembled WGS sequence"/>
</dbReference>
<dbReference type="EMBL" id="JAYFUI010000109">
    <property type="protein sequence ID" value="MEA5672064.1"/>
    <property type="molecule type" value="Genomic_DNA"/>
</dbReference>
<protein>
    <submittedName>
        <fullName evidence="1">Uncharacterized protein</fullName>
    </submittedName>
</protein>
<name>A0ABU5VFB5_9PSED</name>
<organism evidence="1 2">
    <name type="scientific">Pseudomonas machongensis</name>
    <dbReference type="NCBI Taxonomy" id="3110229"/>
    <lineage>
        <taxon>Bacteria</taxon>
        <taxon>Pseudomonadati</taxon>
        <taxon>Pseudomonadota</taxon>
        <taxon>Gammaproteobacteria</taxon>
        <taxon>Pseudomonadales</taxon>
        <taxon>Pseudomonadaceae</taxon>
        <taxon>Pseudomonas</taxon>
    </lineage>
</organism>
<accession>A0ABU5VFB5</accession>
<proteinExistence type="predicted"/>
<reference evidence="1 2" key="1">
    <citation type="submission" date="2023-12" db="EMBL/GenBank/DDBJ databases">
        <title>Pseudomonas machongensis sp. nov., isolated from wilted pepper plants (Capsicum annuum).</title>
        <authorList>
            <person name="Qiu M."/>
            <person name="Li Y."/>
            <person name="Liu Q."/>
            <person name="Zhang X."/>
            <person name="Huang Y."/>
            <person name="Guo R."/>
            <person name="Hu M."/>
            <person name="Zhou J."/>
            <person name="Zhou X."/>
        </authorList>
    </citation>
    <scope>NUCLEOTIDE SEQUENCE [LARGE SCALE GENOMIC DNA]</scope>
    <source>
        <strain evidence="1 2">MH2</strain>
    </source>
</reference>
<evidence type="ECO:0000313" key="2">
    <source>
        <dbReference type="Proteomes" id="UP001302573"/>
    </source>
</evidence>
<comment type="caution">
    <text evidence="1">The sequence shown here is derived from an EMBL/GenBank/DDBJ whole genome shotgun (WGS) entry which is preliminary data.</text>
</comment>
<sequence length="129" mass="14655">MINEVFKAAVQYGDHKGTAAADDHDRDTLETLFRARGLIAEGDRIVGVKMYSGEVHAKRQEHPIYVTAYILSSEGFHQAQQELERLKPIPVRAVRAEMDLADFFGLYKRFEVAISRHAELNGREIQVLD</sequence>
<keyword evidence="2" id="KW-1185">Reference proteome</keyword>
<dbReference type="RefSeq" id="WP_323453296.1">
    <property type="nucleotide sequence ID" value="NZ_JAYFUI010000109.1"/>
</dbReference>
<evidence type="ECO:0000313" key="1">
    <source>
        <dbReference type="EMBL" id="MEA5672064.1"/>
    </source>
</evidence>
<gene>
    <name evidence="1" type="ORF">VA602_12015</name>
</gene>